<feature type="region of interest" description="Disordered" evidence="1">
    <location>
        <begin position="671"/>
        <end position="783"/>
    </location>
</feature>
<accession>A0A233SH51</accession>
<name>A0A233SH51_STRDA</name>
<keyword evidence="3" id="KW-1185">Reference proteome</keyword>
<reference evidence="2 3" key="1">
    <citation type="submission" date="2016-07" db="EMBL/GenBank/DDBJ databases">
        <title>Draft genome of Streptomyces diastatochromogenes.</title>
        <authorList>
            <person name="Podduturi R."/>
            <person name="Lukassen M.B."/>
            <person name="Clausen N."/>
            <person name="Nielsen J.L."/>
            <person name="Jorgensen N.O."/>
        </authorList>
    </citation>
    <scope>NUCLEOTIDE SEQUENCE [LARGE SCALE GENOMIC DNA]</scope>
    <source>
        <strain evidence="2 3">DSM 40608</strain>
    </source>
</reference>
<dbReference type="Proteomes" id="UP000215483">
    <property type="component" value="Unassembled WGS sequence"/>
</dbReference>
<proteinExistence type="predicted"/>
<evidence type="ECO:0000256" key="1">
    <source>
        <dbReference type="SAM" id="MobiDB-lite"/>
    </source>
</evidence>
<dbReference type="Gene3D" id="2.40.10.120">
    <property type="match status" value="1"/>
</dbReference>
<feature type="compositionally biased region" description="Gly residues" evidence="1">
    <location>
        <begin position="685"/>
        <end position="710"/>
    </location>
</feature>
<evidence type="ECO:0000313" key="2">
    <source>
        <dbReference type="EMBL" id="OXY94986.1"/>
    </source>
</evidence>
<comment type="caution">
    <text evidence="2">The sequence shown here is derived from an EMBL/GenBank/DDBJ whole genome shotgun (WGS) entry which is preliminary data.</text>
</comment>
<dbReference type="RefSeq" id="WP_094217622.1">
    <property type="nucleotide sequence ID" value="NZ_MCGQ01000014.1"/>
</dbReference>
<dbReference type="InterPro" id="IPR027417">
    <property type="entry name" value="P-loop_NTPase"/>
</dbReference>
<gene>
    <name evidence="2" type="ORF">BEK98_17900</name>
</gene>
<sequence>MPFDSASVVEVLNDDAPHRLSYGTGYQVATGLVLTALHIVTRGIRHQVPASVKVRRMTDGADWIVAEPVWHDDTLDAVLLAIDDGVSVPPVRFGTLTAPDPQHPVKCGVVGFPRVQAGPSGRNPMSVDGVLHGITQRYADRYQVELRPLEHRNGWQGMSGSAVFCGPLLTGMIVTVPQGLHADRANAVPAHALLECPSFRAVLGRGEYPEPELESVELCPLLVAPPNRAEYGSTDPHSLGASVAHLLHPRVRTAEFIGREDELERLMAWALSPVPMDVMVVTGPMGVGKTRLAVELGRRLGSDWVTGFLRTEPPEAPPASILHPITTSEHPLLLVIDYAETREDWQRSVLETLAGYRKQVPVRVLFLCRPASASESVRRTCWKNFVDFGPHSTLRLENLGPDDQEGPDPTPLGATAHTFAERLYGADLLFDLFALSLQELRTEASVTHPFTLNLMACAEAITRFEGTGDRGSAGTSPYEVVLSREERYWLRTARWYAPSIMNAETLDLLRTLVVTQGLFGGRNRNEAAAAVRAGWRTHYGLAEGGLIPDGPDVPEARLLRNLLKALYPSGEAEWGGLGPHALLAHLLASAERRDPGLLEALLRAPELDVDQRRRGLETLLLAAGSDRPDLTATALDTVAGAPDELGQVAIDVAHAATEPEVWLRRVRATLPDPDGLEWPNDPGEGPEGPGGLPGPGGPELPGDSGPGRLGGSRTTPDLDLADDPFNSASGFGASEDLRDPQPTEALPDPVDPFELSRRSGPVDNRRPSRTPGQGLGRPGGFRS</sequence>
<evidence type="ECO:0000313" key="3">
    <source>
        <dbReference type="Proteomes" id="UP000215483"/>
    </source>
</evidence>
<protein>
    <submittedName>
        <fullName evidence="2">Uncharacterized protein</fullName>
    </submittedName>
</protein>
<dbReference type="SUPFAM" id="SSF52540">
    <property type="entry name" value="P-loop containing nucleoside triphosphate hydrolases"/>
    <property type="match status" value="1"/>
</dbReference>
<dbReference type="Gene3D" id="3.40.50.300">
    <property type="entry name" value="P-loop containing nucleotide triphosphate hydrolases"/>
    <property type="match status" value="1"/>
</dbReference>
<dbReference type="AlphaFoldDB" id="A0A233SH51"/>
<feature type="compositionally biased region" description="Gly residues" evidence="1">
    <location>
        <begin position="773"/>
        <end position="783"/>
    </location>
</feature>
<dbReference type="Pfam" id="PF13365">
    <property type="entry name" value="Trypsin_2"/>
    <property type="match status" value="1"/>
</dbReference>
<dbReference type="InterPro" id="IPR009003">
    <property type="entry name" value="Peptidase_S1_PA"/>
</dbReference>
<dbReference type="OrthoDB" id="3218567at2"/>
<dbReference type="SUPFAM" id="SSF50494">
    <property type="entry name" value="Trypsin-like serine proteases"/>
    <property type="match status" value="1"/>
</dbReference>
<organism evidence="2 3">
    <name type="scientific">Streptomyces diastatochromogenes</name>
    <dbReference type="NCBI Taxonomy" id="42236"/>
    <lineage>
        <taxon>Bacteria</taxon>
        <taxon>Bacillati</taxon>
        <taxon>Actinomycetota</taxon>
        <taxon>Actinomycetes</taxon>
        <taxon>Kitasatosporales</taxon>
        <taxon>Streptomycetaceae</taxon>
        <taxon>Streptomyces</taxon>
    </lineage>
</organism>
<dbReference type="EMBL" id="MCGQ01000014">
    <property type="protein sequence ID" value="OXY94986.1"/>
    <property type="molecule type" value="Genomic_DNA"/>
</dbReference>